<keyword evidence="2" id="KW-0472">Membrane</keyword>
<comment type="caution">
    <text evidence="3">The sequence shown here is derived from an EMBL/GenBank/DDBJ whole genome shotgun (WGS) entry which is preliminary data.</text>
</comment>
<feature type="transmembrane region" description="Helical" evidence="2">
    <location>
        <begin position="426"/>
        <end position="445"/>
    </location>
</feature>
<feature type="compositionally biased region" description="Polar residues" evidence="1">
    <location>
        <begin position="554"/>
        <end position="564"/>
    </location>
</feature>
<feature type="transmembrane region" description="Helical" evidence="2">
    <location>
        <begin position="244"/>
        <end position="265"/>
    </location>
</feature>
<evidence type="ECO:0000313" key="3">
    <source>
        <dbReference type="EMBL" id="RDB28826.1"/>
    </source>
</evidence>
<evidence type="ECO:0000256" key="1">
    <source>
        <dbReference type="SAM" id="MobiDB-lite"/>
    </source>
</evidence>
<feature type="region of interest" description="Disordered" evidence="1">
    <location>
        <begin position="478"/>
        <end position="536"/>
    </location>
</feature>
<keyword evidence="2" id="KW-0812">Transmembrane</keyword>
<feature type="transmembrane region" description="Helical" evidence="2">
    <location>
        <begin position="201"/>
        <end position="224"/>
    </location>
</feature>
<feature type="transmembrane region" description="Helical" evidence="2">
    <location>
        <begin position="397"/>
        <end position="420"/>
    </location>
</feature>
<feature type="transmembrane region" description="Helical" evidence="2">
    <location>
        <begin position="134"/>
        <end position="154"/>
    </location>
</feature>
<dbReference type="OrthoDB" id="3267487at2759"/>
<feature type="region of interest" description="Disordered" evidence="1">
    <location>
        <begin position="1"/>
        <end position="22"/>
    </location>
</feature>
<dbReference type="AlphaFoldDB" id="A0A369KD15"/>
<gene>
    <name evidence="3" type="ORF">Hypma_015374</name>
</gene>
<feature type="region of interest" description="Disordered" evidence="1">
    <location>
        <begin position="550"/>
        <end position="573"/>
    </location>
</feature>
<dbReference type="InParanoid" id="A0A369KD15"/>
<keyword evidence="4" id="KW-1185">Reference proteome</keyword>
<evidence type="ECO:0000256" key="2">
    <source>
        <dbReference type="SAM" id="Phobius"/>
    </source>
</evidence>
<feature type="compositionally biased region" description="Basic and acidic residues" evidence="1">
    <location>
        <begin position="492"/>
        <end position="518"/>
    </location>
</feature>
<dbReference type="Proteomes" id="UP000076154">
    <property type="component" value="Unassembled WGS sequence"/>
</dbReference>
<feature type="region of interest" description="Disordered" evidence="1">
    <location>
        <begin position="340"/>
        <end position="376"/>
    </location>
</feature>
<proteinExistence type="predicted"/>
<reference evidence="3" key="1">
    <citation type="submission" date="2018-04" db="EMBL/GenBank/DDBJ databases">
        <title>Whole genome sequencing of Hypsizygus marmoreus.</title>
        <authorList>
            <person name="Choi I.-G."/>
            <person name="Min B."/>
            <person name="Kim J.-G."/>
            <person name="Kim S."/>
            <person name="Oh Y.-L."/>
            <person name="Kong W.-S."/>
            <person name="Park H."/>
            <person name="Jeong J."/>
            <person name="Song E.-S."/>
        </authorList>
    </citation>
    <scope>NUCLEOTIDE SEQUENCE [LARGE SCALE GENOMIC DNA]</scope>
    <source>
        <strain evidence="3">51987-8</strain>
    </source>
</reference>
<accession>A0A369KD15</accession>
<dbReference type="EMBL" id="LUEZ02000010">
    <property type="protein sequence ID" value="RDB28826.1"/>
    <property type="molecule type" value="Genomic_DNA"/>
</dbReference>
<protein>
    <submittedName>
        <fullName evidence="3">Uncharacterized protein</fullName>
    </submittedName>
</protein>
<sequence length="608" mass="66738">MARASSASSAVHPDVVPSRTSDSITHLPTVFANARLLQPHINEVSGCCANKVIINLSTTLVIPDYSLYYSDPIDSFQPSFYASNDGSLVAPPFIEDLSSANISLLVTGMLAMLFVRNIIVSGDYLRRGKVKRKVLFYVLFFSQMLAPISFAPVIMSYFTQRLDCSIVIVLSCLSATVSLALLITGILGVKAYKCLNNSRFVLIMLALFQCASSGTIAMDVATMQGERRLTGSCVRVSGLLCTRIFVSIQFVESLFICLCFTYACWKSRGSSSARGRISIQLSMEELPIEVPVDNNETHPTLRGWWDYVPNTQTAPPLQPPSNIKPDRKFSLRSKLIGSSKNKYSRTHPTVVGSDHPGPEPTPRVAGRATSPTPSSLSRLGKLVPNMELFRKVMKDELLYTTFITATCVVVAVLAVIGVNFKNGLTVTGWIALNWSIISLLAIHSFGRVVHRHERDVLLQHPALCNAIVRAGNAIAEKKQPESRISVNPQLRYRREAEGNDKDDPFSDTRRLGDSRRSWDSGFSTPPSPPSSSLPAEEYSRVVPMIARSPPVSVHSGSFPTSGRNTPLVPHQSSDDALVQGFSQSWLLDRVSLSVEEDQKNSSIEDVAR</sequence>
<name>A0A369KD15_HYPMA</name>
<keyword evidence="2" id="KW-1133">Transmembrane helix</keyword>
<evidence type="ECO:0000313" key="4">
    <source>
        <dbReference type="Proteomes" id="UP000076154"/>
    </source>
</evidence>
<organism evidence="3 4">
    <name type="scientific">Hypsizygus marmoreus</name>
    <name type="common">White beech mushroom</name>
    <name type="synonym">Agaricus marmoreus</name>
    <dbReference type="NCBI Taxonomy" id="39966"/>
    <lineage>
        <taxon>Eukaryota</taxon>
        <taxon>Fungi</taxon>
        <taxon>Dikarya</taxon>
        <taxon>Basidiomycota</taxon>
        <taxon>Agaricomycotina</taxon>
        <taxon>Agaricomycetes</taxon>
        <taxon>Agaricomycetidae</taxon>
        <taxon>Agaricales</taxon>
        <taxon>Tricholomatineae</taxon>
        <taxon>Lyophyllaceae</taxon>
        <taxon>Hypsizygus</taxon>
    </lineage>
</organism>
<feature type="transmembrane region" description="Helical" evidence="2">
    <location>
        <begin position="166"/>
        <end position="189"/>
    </location>
</feature>